<protein>
    <submittedName>
        <fullName evidence="1">Uncharacterized protein</fullName>
    </submittedName>
</protein>
<organism evidence="1">
    <name type="scientific">candidate division CPR1 bacterium ADurb.Bin160</name>
    <dbReference type="NCBI Taxonomy" id="1852826"/>
    <lineage>
        <taxon>Bacteria</taxon>
        <taxon>candidate division CPR1</taxon>
    </lineage>
</organism>
<reference evidence="1" key="1">
    <citation type="submission" date="2017-02" db="EMBL/GenBank/DDBJ databases">
        <title>Delving into the versatile metabolic prowess of the omnipresent phylum Bacteroidetes.</title>
        <authorList>
            <person name="Nobu M.K."/>
            <person name="Mei R."/>
            <person name="Narihiro T."/>
            <person name="Kuroda K."/>
            <person name="Liu W.-T."/>
        </authorList>
    </citation>
    <scope>NUCLEOTIDE SEQUENCE</scope>
    <source>
        <strain evidence="1">ADurb.Bin160</strain>
    </source>
</reference>
<gene>
    <name evidence="1" type="ORF">BWY04_01430</name>
</gene>
<proteinExistence type="predicted"/>
<dbReference type="Proteomes" id="UP000485621">
    <property type="component" value="Unassembled WGS sequence"/>
</dbReference>
<dbReference type="AlphaFoldDB" id="A0A1V5ZJ00"/>
<accession>A0A1V5ZJ00</accession>
<sequence>MSSVFLCSSSTILIILVFLPVSCAIFTTDIRLNINHINNRICINFPAPDTITLEVTQEETWIVSVMAKKDVVIINKNKKLIKESFSLAPKYDKNKFLNLKLKFHHNKISIDTNTINIVLNISGFRIHIPYPPVHLKEVTFKIGKNNNKNNNINKYHTKTFSCLLYLLNL</sequence>
<evidence type="ECO:0000313" key="1">
    <source>
        <dbReference type="EMBL" id="OQB40170.1"/>
    </source>
</evidence>
<dbReference type="EMBL" id="MWDB01000055">
    <property type="protein sequence ID" value="OQB40170.1"/>
    <property type="molecule type" value="Genomic_DNA"/>
</dbReference>
<comment type="caution">
    <text evidence="1">The sequence shown here is derived from an EMBL/GenBank/DDBJ whole genome shotgun (WGS) entry which is preliminary data.</text>
</comment>
<name>A0A1V5ZJ00_9BACT</name>